<feature type="compositionally biased region" description="Acidic residues" evidence="5">
    <location>
        <begin position="120"/>
        <end position="130"/>
    </location>
</feature>
<evidence type="ECO:0000256" key="3">
    <source>
        <dbReference type="ARBA" id="ARBA00022833"/>
    </source>
</evidence>
<sequence>MMYNVLGGNPCTDHISIWLSFTCNGRLMYTPVLDDVSLESGLGQVKYGFQSMLELFVKRDTYSYEMGSRRSLENVGGTGEGAVKVYGGQALAEGDERVERERSEEANDDSSSEGSWPEPVTEDEVEEEEDVELPLLTMGVPPLEENDEPYPDPWIGVMDMDVAYKNTMVPGVDDDNVPPPIGVGVGQRFMTKDALVRYLKDYCISRHVQFRVHKSGPTVYSVRCTGDQCPWHVRTSFTLSPYEIIQLVKDKYHIQVSYSRAWRARNKALVAVFGGWDESYNLLPQFFKAIKDTNRRTKYKMITTDDAIHGFQFCRPFISVDGTHLYGKYKGCLLIATSFDGDNRLFPLAFALVEKENIDTWTWFISCLARQVVRGRSPMCIISDRHSGIIRAVRDVFPRPHRHRFCIRHIIANLKKRYSVKDLNKMVWRCVRAETVAQYDHEMQILEEPLASAIFYRMNAWFVHMREKAAQVTGDLCPSVDAHLRSVVDDARHVHVVAYGDGIFQAGEHRVNVMLRECTCRSFQIYQVPCVHVIAVCGAINYDLHQMTSEYYYASTNAQVYERAFDVPTRRSTWVQEGPVVLPPGLKRTLGRPMSTRIHNSMDWRDDDRGRYLCGNCRDGRRPFIVRSGIPQERGHLAWGGFKYTLTIPTHFQDPGCLECTEHFQTLPHWPMDEGMLPYVEAAGFGALHRVQWLRLDKPLITALVERWRSETNTFHLANGEMTIKLEDVGILLVLRVDGDAVTGSTRGDWMELARCPRSSHDIPDTVRGFGGRREVQLGSSHISLPLPGTREGVSHGSRWYCWMPHPYAVVGGGNVYIFGRPTLLEEPELCGGPLGSRYVERPDGRMPPTPVEPGGAVQTSWTTSRAIVNLQPYQDFMQRLPAICVEGRRIWLSRTPLICFEIVELYVPDRVMLQFGLEQVTPPEDVEHVPRISRKGRAGEDWALYLRDYIARWEAREDSVVMGSRAHTPRHAPSDYMRWYLGATR</sequence>
<evidence type="ECO:0000256" key="2">
    <source>
        <dbReference type="ARBA" id="ARBA00022771"/>
    </source>
</evidence>
<proteinExistence type="predicted"/>
<keyword evidence="1" id="KW-0479">Metal-binding</keyword>
<evidence type="ECO:0000256" key="4">
    <source>
        <dbReference type="PROSITE-ProRule" id="PRU00325"/>
    </source>
</evidence>
<dbReference type="Pfam" id="PF10536">
    <property type="entry name" value="PMD"/>
    <property type="match status" value="2"/>
</dbReference>
<dbReference type="InterPro" id="IPR006564">
    <property type="entry name" value="Znf_PMZ"/>
</dbReference>
<dbReference type="PANTHER" id="PTHR31973:SF195">
    <property type="entry name" value="MUDR FAMILY TRANSPOSASE"/>
    <property type="match status" value="1"/>
</dbReference>
<dbReference type="AlphaFoldDB" id="A0AAV7DZV2"/>
<dbReference type="Proteomes" id="UP000825729">
    <property type="component" value="Unassembled WGS sequence"/>
</dbReference>
<evidence type="ECO:0000313" key="8">
    <source>
        <dbReference type="Proteomes" id="UP000825729"/>
    </source>
</evidence>
<name>A0AAV7DZV2_ARIFI</name>
<keyword evidence="8" id="KW-1185">Reference proteome</keyword>
<feature type="region of interest" description="Disordered" evidence="5">
    <location>
        <begin position="86"/>
        <end position="130"/>
    </location>
</feature>
<feature type="domain" description="SWIM-type" evidence="6">
    <location>
        <begin position="509"/>
        <end position="541"/>
    </location>
</feature>
<dbReference type="Pfam" id="PF10551">
    <property type="entry name" value="MULE"/>
    <property type="match status" value="1"/>
</dbReference>
<feature type="compositionally biased region" description="Basic and acidic residues" evidence="5">
    <location>
        <begin position="94"/>
        <end position="105"/>
    </location>
</feature>
<reference evidence="7 8" key="1">
    <citation type="submission" date="2021-07" db="EMBL/GenBank/DDBJ databases">
        <title>The Aristolochia fimbriata genome: insights into angiosperm evolution, floral development and chemical biosynthesis.</title>
        <authorList>
            <person name="Jiao Y."/>
        </authorList>
    </citation>
    <scope>NUCLEOTIDE SEQUENCE [LARGE SCALE GENOMIC DNA]</scope>
    <source>
        <strain evidence="7">IBCAS-2021</strain>
        <tissue evidence="7">Leaf</tissue>
    </source>
</reference>
<dbReference type="Pfam" id="PF03108">
    <property type="entry name" value="DBD_Tnp_Mut"/>
    <property type="match status" value="1"/>
</dbReference>
<comment type="caution">
    <text evidence="7">The sequence shown here is derived from an EMBL/GenBank/DDBJ whole genome shotgun (WGS) entry which is preliminary data.</text>
</comment>
<keyword evidence="2 4" id="KW-0863">Zinc-finger</keyword>
<evidence type="ECO:0000256" key="1">
    <source>
        <dbReference type="ARBA" id="ARBA00022723"/>
    </source>
</evidence>
<keyword evidence="3" id="KW-0862">Zinc</keyword>
<evidence type="ECO:0000256" key="5">
    <source>
        <dbReference type="SAM" id="MobiDB-lite"/>
    </source>
</evidence>
<organism evidence="7 8">
    <name type="scientific">Aristolochia fimbriata</name>
    <name type="common">White veined hardy Dutchman's pipe vine</name>
    <dbReference type="NCBI Taxonomy" id="158543"/>
    <lineage>
        <taxon>Eukaryota</taxon>
        <taxon>Viridiplantae</taxon>
        <taxon>Streptophyta</taxon>
        <taxon>Embryophyta</taxon>
        <taxon>Tracheophyta</taxon>
        <taxon>Spermatophyta</taxon>
        <taxon>Magnoliopsida</taxon>
        <taxon>Magnoliidae</taxon>
        <taxon>Piperales</taxon>
        <taxon>Aristolochiaceae</taxon>
        <taxon>Aristolochia</taxon>
    </lineage>
</organism>
<dbReference type="PROSITE" id="PS50966">
    <property type="entry name" value="ZF_SWIM"/>
    <property type="match status" value="1"/>
</dbReference>
<accession>A0AAV7DZV2</accession>
<dbReference type="InterPro" id="IPR018289">
    <property type="entry name" value="MULE_transposase_dom"/>
</dbReference>
<dbReference type="Pfam" id="PF04434">
    <property type="entry name" value="SWIM"/>
    <property type="match status" value="1"/>
</dbReference>
<dbReference type="GO" id="GO:0008270">
    <property type="term" value="F:zinc ion binding"/>
    <property type="evidence" value="ECO:0007669"/>
    <property type="project" value="UniProtKB-KW"/>
</dbReference>
<dbReference type="PANTHER" id="PTHR31973">
    <property type="entry name" value="POLYPROTEIN, PUTATIVE-RELATED"/>
    <property type="match status" value="1"/>
</dbReference>
<protein>
    <recommendedName>
        <fullName evidence="6">SWIM-type domain-containing protein</fullName>
    </recommendedName>
</protein>
<dbReference type="InterPro" id="IPR019557">
    <property type="entry name" value="AminoTfrase-like_pln_mobile"/>
</dbReference>
<evidence type="ECO:0000259" key="6">
    <source>
        <dbReference type="PROSITE" id="PS50966"/>
    </source>
</evidence>
<evidence type="ECO:0000313" key="7">
    <source>
        <dbReference type="EMBL" id="KAG9442185.1"/>
    </source>
</evidence>
<dbReference type="InterPro" id="IPR004332">
    <property type="entry name" value="Transposase_MuDR"/>
</dbReference>
<dbReference type="EMBL" id="JAINDJ010000007">
    <property type="protein sequence ID" value="KAG9442185.1"/>
    <property type="molecule type" value="Genomic_DNA"/>
</dbReference>
<dbReference type="SMART" id="SM00575">
    <property type="entry name" value="ZnF_PMZ"/>
    <property type="match status" value="1"/>
</dbReference>
<gene>
    <name evidence="7" type="ORF">H6P81_018039</name>
</gene>
<dbReference type="InterPro" id="IPR007527">
    <property type="entry name" value="Znf_SWIM"/>
</dbReference>